<evidence type="ECO:0000256" key="3">
    <source>
        <dbReference type="ARBA" id="ARBA00011890"/>
    </source>
</evidence>
<dbReference type="Gene3D" id="3.40.50.150">
    <property type="entry name" value="Vaccinia Virus protein VP39"/>
    <property type="match status" value="1"/>
</dbReference>
<dbReference type="Proteomes" id="UP000248706">
    <property type="component" value="Unassembled WGS sequence"/>
</dbReference>
<reference evidence="12 13" key="1">
    <citation type="submission" date="2016-08" db="EMBL/GenBank/DDBJ databases">
        <title>Analysis of Carbohydrate Active Enzymes in Thermogemmatispora T81 Reveals Carbohydrate Degradation Ability.</title>
        <authorList>
            <person name="Tomazini A."/>
            <person name="Lal S."/>
            <person name="Stott M."/>
            <person name="Henrissat B."/>
            <person name="Polikarpov I."/>
            <person name="Sparling R."/>
            <person name="Levin D.B."/>
        </authorList>
    </citation>
    <scope>NUCLEOTIDE SEQUENCE [LARGE SCALE GENOMIC DNA]</scope>
    <source>
        <strain evidence="12 13">T81</strain>
    </source>
</reference>
<comment type="similarity">
    <text evidence="2">Belongs to the methyltransferase superfamily. L-isoaspartyl/D-aspartyl protein methyltransferase family.</text>
</comment>
<evidence type="ECO:0000313" key="13">
    <source>
        <dbReference type="Proteomes" id="UP000248706"/>
    </source>
</evidence>
<dbReference type="InterPro" id="IPR000682">
    <property type="entry name" value="PCMT"/>
</dbReference>
<dbReference type="SUPFAM" id="SSF53335">
    <property type="entry name" value="S-adenosyl-L-methionine-dependent methyltransferases"/>
    <property type="match status" value="1"/>
</dbReference>
<dbReference type="PANTHER" id="PTHR11579">
    <property type="entry name" value="PROTEIN-L-ISOASPARTATE O-METHYLTRANSFERASE"/>
    <property type="match status" value="1"/>
</dbReference>
<evidence type="ECO:0000256" key="9">
    <source>
        <dbReference type="ARBA" id="ARBA00030757"/>
    </source>
</evidence>
<sequence length="377" mass="42077">MDDLIAATTEDEERRELVSSIEETRGYPLAPAVRRALLKVSRAHFVPLYCRQEQPGVWTWREARSLVYRDQALVTKVDELGRPISSSSMPSIMAAMLEALALQPGMRVLEIGTGTGYNAALLAELVAPGGQVVTLDIDEEITALAAERLRLAGYGEQVQVVTADGLQGYAPAAPYDRLIATGSYPRIPPAWREQLALHGVIVGDLLRPLTTPLFRLVKVAPDRLEGHLLRTPAFFMQLRGEEPTRPTAHRVRELASWREQPRREEAETDLESYELLYESAFALWLERHLPGVERRLYPVPGRGLGTGLHWQESLLLLVPAAEGPRPAHWHIEVYGQHPLWSHILQLREQWLAAGEPSLEAYTLEVAADGTCQLHLNG</sequence>
<evidence type="ECO:0000256" key="4">
    <source>
        <dbReference type="ARBA" id="ARBA00013346"/>
    </source>
</evidence>
<dbReference type="RefSeq" id="WP_189362092.1">
    <property type="nucleotide sequence ID" value="NZ_MCIF01000002.1"/>
</dbReference>
<dbReference type="AlphaFoldDB" id="A0A328VRI2"/>
<dbReference type="Pfam" id="PF01135">
    <property type="entry name" value="PCMT"/>
    <property type="match status" value="1"/>
</dbReference>
<proteinExistence type="inferred from homology"/>
<protein>
    <recommendedName>
        <fullName evidence="4">Protein-L-isoaspartate O-methyltransferase</fullName>
        <ecNumber evidence="3">2.1.1.77</ecNumber>
    </recommendedName>
    <alternativeName>
        <fullName evidence="11">L-isoaspartyl protein carboxyl methyltransferase</fullName>
    </alternativeName>
    <alternativeName>
        <fullName evidence="9">Protein L-isoaspartyl methyltransferase</fullName>
    </alternativeName>
    <alternativeName>
        <fullName evidence="10">Protein-beta-aspartate methyltransferase</fullName>
    </alternativeName>
</protein>
<keyword evidence="7" id="KW-0808">Transferase</keyword>
<dbReference type="GO" id="GO:0004719">
    <property type="term" value="F:protein-L-isoaspartate (D-aspartate) O-methyltransferase activity"/>
    <property type="evidence" value="ECO:0007669"/>
    <property type="project" value="UniProtKB-EC"/>
</dbReference>
<keyword evidence="13" id="KW-1185">Reference proteome</keyword>
<evidence type="ECO:0000313" key="12">
    <source>
        <dbReference type="EMBL" id="RAQ97824.1"/>
    </source>
</evidence>
<evidence type="ECO:0000256" key="2">
    <source>
        <dbReference type="ARBA" id="ARBA00005369"/>
    </source>
</evidence>
<dbReference type="GO" id="GO:0005737">
    <property type="term" value="C:cytoplasm"/>
    <property type="evidence" value="ECO:0007669"/>
    <property type="project" value="UniProtKB-SubCell"/>
</dbReference>
<gene>
    <name evidence="12" type="ORF">A4R35_19950</name>
</gene>
<keyword evidence="6" id="KW-0489">Methyltransferase</keyword>
<name>A0A328VRI2_9CHLR</name>
<comment type="caution">
    <text evidence="12">The sequence shown here is derived from an EMBL/GenBank/DDBJ whole genome shotgun (WGS) entry which is preliminary data.</text>
</comment>
<evidence type="ECO:0000256" key="10">
    <source>
        <dbReference type="ARBA" id="ARBA00031323"/>
    </source>
</evidence>
<organism evidence="12 13">
    <name type="scientific">Thermogemmatispora tikiterensis</name>
    <dbReference type="NCBI Taxonomy" id="1825093"/>
    <lineage>
        <taxon>Bacteria</taxon>
        <taxon>Bacillati</taxon>
        <taxon>Chloroflexota</taxon>
        <taxon>Ktedonobacteria</taxon>
        <taxon>Thermogemmatisporales</taxon>
        <taxon>Thermogemmatisporaceae</taxon>
        <taxon>Thermogemmatispora</taxon>
    </lineage>
</organism>
<dbReference type="GO" id="GO:0032259">
    <property type="term" value="P:methylation"/>
    <property type="evidence" value="ECO:0007669"/>
    <property type="project" value="UniProtKB-KW"/>
</dbReference>
<dbReference type="EMBL" id="MCIF01000002">
    <property type="protein sequence ID" value="RAQ97824.1"/>
    <property type="molecule type" value="Genomic_DNA"/>
</dbReference>
<dbReference type="EC" id="2.1.1.77" evidence="3"/>
<evidence type="ECO:0000256" key="11">
    <source>
        <dbReference type="ARBA" id="ARBA00031350"/>
    </source>
</evidence>
<evidence type="ECO:0000256" key="8">
    <source>
        <dbReference type="ARBA" id="ARBA00022691"/>
    </source>
</evidence>
<evidence type="ECO:0000256" key="6">
    <source>
        <dbReference type="ARBA" id="ARBA00022603"/>
    </source>
</evidence>
<dbReference type="CDD" id="cd02440">
    <property type="entry name" value="AdoMet_MTases"/>
    <property type="match status" value="1"/>
</dbReference>
<evidence type="ECO:0000256" key="7">
    <source>
        <dbReference type="ARBA" id="ARBA00022679"/>
    </source>
</evidence>
<evidence type="ECO:0000256" key="5">
    <source>
        <dbReference type="ARBA" id="ARBA00022490"/>
    </source>
</evidence>
<comment type="subcellular location">
    <subcellularLocation>
        <location evidence="1">Cytoplasm</location>
    </subcellularLocation>
</comment>
<dbReference type="InterPro" id="IPR029063">
    <property type="entry name" value="SAM-dependent_MTases_sf"/>
</dbReference>
<dbReference type="PANTHER" id="PTHR11579:SF0">
    <property type="entry name" value="PROTEIN-L-ISOASPARTATE(D-ASPARTATE) O-METHYLTRANSFERASE"/>
    <property type="match status" value="1"/>
</dbReference>
<keyword evidence="8" id="KW-0949">S-adenosyl-L-methionine</keyword>
<evidence type="ECO:0000256" key="1">
    <source>
        <dbReference type="ARBA" id="ARBA00004496"/>
    </source>
</evidence>
<accession>A0A328VRI2</accession>
<keyword evidence="5" id="KW-0963">Cytoplasm</keyword>